<name>B0DCL7_LACBS</name>
<dbReference type="GO" id="GO:0008017">
    <property type="term" value="F:microtubule binding"/>
    <property type="evidence" value="ECO:0007669"/>
    <property type="project" value="TreeGrafter"/>
</dbReference>
<dbReference type="InterPro" id="IPR000375">
    <property type="entry name" value="Dynamin_stalk"/>
</dbReference>
<dbReference type="STRING" id="486041.B0DCL7"/>
<feature type="compositionally biased region" description="Acidic residues" evidence="3">
    <location>
        <begin position="568"/>
        <end position="584"/>
    </location>
</feature>
<evidence type="ECO:0000259" key="5">
    <source>
        <dbReference type="PROSITE" id="PS51718"/>
    </source>
</evidence>
<reference evidence="6 7" key="1">
    <citation type="journal article" date="2008" name="Nature">
        <title>The genome of Laccaria bicolor provides insights into mycorrhizal symbiosis.</title>
        <authorList>
            <person name="Martin F."/>
            <person name="Aerts A."/>
            <person name="Ahren D."/>
            <person name="Brun A."/>
            <person name="Danchin E.G.J."/>
            <person name="Duchaussoy F."/>
            <person name="Gibon J."/>
            <person name="Kohler A."/>
            <person name="Lindquist E."/>
            <person name="Pereda V."/>
            <person name="Salamov A."/>
            <person name="Shapiro H.J."/>
            <person name="Wuyts J."/>
            <person name="Blaudez D."/>
            <person name="Buee M."/>
            <person name="Brokstein P."/>
            <person name="Canbaeck B."/>
            <person name="Cohen D."/>
            <person name="Courty P.E."/>
            <person name="Coutinho P.M."/>
            <person name="Delaruelle C."/>
            <person name="Detter J.C."/>
            <person name="Deveau A."/>
            <person name="DiFazio S."/>
            <person name="Duplessis S."/>
            <person name="Fraissinet-Tachet L."/>
            <person name="Lucic E."/>
            <person name="Frey-Klett P."/>
            <person name="Fourrey C."/>
            <person name="Feussner I."/>
            <person name="Gay G."/>
            <person name="Grimwood J."/>
            <person name="Hoegger P.J."/>
            <person name="Jain P."/>
            <person name="Kilaru S."/>
            <person name="Labbe J."/>
            <person name="Lin Y.C."/>
            <person name="Legue V."/>
            <person name="Le Tacon F."/>
            <person name="Marmeisse R."/>
            <person name="Melayah D."/>
            <person name="Montanini B."/>
            <person name="Muratet M."/>
            <person name="Nehls U."/>
            <person name="Niculita-Hirzel H."/>
            <person name="Oudot-Le Secq M.P."/>
            <person name="Peter M."/>
            <person name="Quesneville H."/>
            <person name="Rajashekar B."/>
            <person name="Reich M."/>
            <person name="Rouhier N."/>
            <person name="Schmutz J."/>
            <person name="Yin T."/>
            <person name="Chalot M."/>
            <person name="Henrissat B."/>
            <person name="Kuees U."/>
            <person name="Lucas S."/>
            <person name="Van de Peer Y."/>
            <person name="Podila G.K."/>
            <person name="Polle A."/>
            <person name="Pukkila P.J."/>
            <person name="Richardson P.M."/>
            <person name="Rouze P."/>
            <person name="Sanders I.R."/>
            <person name="Stajich J.E."/>
            <person name="Tunlid A."/>
            <person name="Tuskan G."/>
            <person name="Grigoriev I.V."/>
        </authorList>
    </citation>
    <scope>NUCLEOTIDE SEQUENCE [LARGE SCALE GENOMIC DNA]</scope>
    <source>
        <strain evidence="7">S238N-H82 / ATCC MYA-4686</strain>
    </source>
</reference>
<accession>B0DCL7</accession>
<dbReference type="InParanoid" id="B0DCL7"/>
<dbReference type="InterPro" id="IPR003130">
    <property type="entry name" value="GED"/>
</dbReference>
<dbReference type="GO" id="GO:0000266">
    <property type="term" value="P:mitochondrial fission"/>
    <property type="evidence" value="ECO:0007669"/>
    <property type="project" value="TreeGrafter"/>
</dbReference>
<dbReference type="GO" id="GO:0006897">
    <property type="term" value="P:endocytosis"/>
    <property type="evidence" value="ECO:0007669"/>
    <property type="project" value="TreeGrafter"/>
</dbReference>
<dbReference type="GO" id="GO:0016559">
    <property type="term" value="P:peroxisome fission"/>
    <property type="evidence" value="ECO:0007669"/>
    <property type="project" value="TreeGrafter"/>
</dbReference>
<dbReference type="Gene3D" id="1.20.120.1240">
    <property type="entry name" value="Dynamin, middle domain"/>
    <property type="match status" value="1"/>
</dbReference>
<keyword evidence="7" id="KW-1185">Reference proteome</keyword>
<feature type="compositionally biased region" description="Polar residues" evidence="3">
    <location>
        <begin position="72"/>
        <end position="81"/>
    </location>
</feature>
<keyword evidence="2" id="KW-0342">GTP-binding</keyword>
<evidence type="ECO:0000259" key="4">
    <source>
        <dbReference type="PROSITE" id="PS51388"/>
    </source>
</evidence>
<evidence type="ECO:0000256" key="2">
    <source>
        <dbReference type="ARBA" id="ARBA00023134"/>
    </source>
</evidence>
<dbReference type="PANTHER" id="PTHR11566:SF21">
    <property type="entry name" value="DYNAMIN RELATED PROTEIN 1, ISOFORM A"/>
    <property type="match status" value="1"/>
</dbReference>
<proteinExistence type="predicted"/>
<dbReference type="PROSITE" id="PS51388">
    <property type="entry name" value="GED"/>
    <property type="match status" value="1"/>
</dbReference>
<organism evidence="7">
    <name type="scientific">Laccaria bicolor (strain S238N-H82 / ATCC MYA-4686)</name>
    <name type="common">Bicoloured deceiver</name>
    <name type="synonym">Laccaria laccata var. bicolor</name>
    <dbReference type="NCBI Taxonomy" id="486041"/>
    <lineage>
        <taxon>Eukaryota</taxon>
        <taxon>Fungi</taxon>
        <taxon>Dikarya</taxon>
        <taxon>Basidiomycota</taxon>
        <taxon>Agaricomycotina</taxon>
        <taxon>Agaricomycetes</taxon>
        <taxon>Agaricomycetidae</taxon>
        <taxon>Agaricales</taxon>
        <taxon>Agaricineae</taxon>
        <taxon>Hydnangiaceae</taxon>
        <taxon>Laccaria</taxon>
    </lineage>
</organism>
<feature type="compositionally biased region" description="Low complexity" evidence="3">
    <location>
        <begin position="44"/>
        <end position="56"/>
    </location>
</feature>
<dbReference type="InterPro" id="IPR045063">
    <property type="entry name" value="Dynamin_N"/>
</dbReference>
<evidence type="ECO:0000313" key="7">
    <source>
        <dbReference type="Proteomes" id="UP000001194"/>
    </source>
</evidence>
<dbReference type="EMBL" id="DS547103">
    <property type="protein sequence ID" value="EDR07919.1"/>
    <property type="molecule type" value="Genomic_DNA"/>
</dbReference>
<dbReference type="InterPro" id="IPR030381">
    <property type="entry name" value="G_DYNAMIN_dom"/>
</dbReference>
<protein>
    <submittedName>
        <fullName evidence="6">Predicted protein</fullName>
    </submittedName>
</protein>
<dbReference type="InterPro" id="IPR001401">
    <property type="entry name" value="Dynamin_GTPase"/>
</dbReference>
<dbReference type="GO" id="GO:0005874">
    <property type="term" value="C:microtubule"/>
    <property type="evidence" value="ECO:0007669"/>
    <property type="project" value="TreeGrafter"/>
</dbReference>
<dbReference type="AlphaFoldDB" id="B0DCL7"/>
<gene>
    <name evidence="6" type="ORF">LACBIDRAFT_298267</name>
</gene>
<dbReference type="Gene3D" id="3.40.50.300">
    <property type="entry name" value="P-loop containing nucleotide triphosphate hydrolases"/>
    <property type="match status" value="1"/>
</dbReference>
<evidence type="ECO:0000256" key="3">
    <source>
        <dbReference type="SAM" id="MobiDB-lite"/>
    </source>
</evidence>
<dbReference type="GO" id="GO:0005739">
    <property type="term" value="C:mitochondrion"/>
    <property type="evidence" value="ECO:0007669"/>
    <property type="project" value="TreeGrafter"/>
</dbReference>
<dbReference type="InterPro" id="IPR027417">
    <property type="entry name" value="P-loop_NTPase"/>
</dbReference>
<dbReference type="Pfam" id="PF01031">
    <property type="entry name" value="Dynamin_M"/>
    <property type="match status" value="2"/>
</dbReference>
<dbReference type="PANTHER" id="PTHR11566">
    <property type="entry name" value="DYNAMIN"/>
    <property type="match status" value="1"/>
</dbReference>
<evidence type="ECO:0000313" key="6">
    <source>
        <dbReference type="EMBL" id="EDR07919.1"/>
    </source>
</evidence>
<dbReference type="OrthoDB" id="5061070at2759"/>
<feature type="region of interest" description="Disordered" evidence="3">
    <location>
        <begin position="1"/>
        <end position="125"/>
    </location>
</feature>
<feature type="region of interest" description="Disordered" evidence="3">
    <location>
        <begin position="568"/>
        <end position="600"/>
    </location>
</feature>
<dbReference type="CDD" id="cd08771">
    <property type="entry name" value="DLP_1"/>
    <property type="match status" value="1"/>
</dbReference>
<dbReference type="SMART" id="SM00302">
    <property type="entry name" value="GED"/>
    <property type="match status" value="1"/>
</dbReference>
<dbReference type="SMART" id="SM00053">
    <property type="entry name" value="DYNc"/>
    <property type="match status" value="1"/>
</dbReference>
<dbReference type="GO" id="GO:0003924">
    <property type="term" value="F:GTPase activity"/>
    <property type="evidence" value="ECO:0007669"/>
    <property type="project" value="InterPro"/>
</dbReference>
<dbReference type="GO" id="GO:0016020">
    <property type="term" value="C:membrane"/>
    <property type="evidence" value="ECO:0007669"/>
    <property type="project" value="TreeGrafter"/>
</dbReference>
<dbReference type="InterPro" id="IPR020850">
    <property type="entry name" value="GED_dom"/>
</dbReference>
<dbReference type="GeneID" id="6077161"/>
<feature type="compositionally biased region" description="Polar residues" evidence="3">
    <location>
        <begin position="16"/>
        <end position="29"/>
    </location>
</feature>
<dbReference type="GO" id="GO:0005525">
    <property type="term" value="F:GTP binding"/>
    <property type="evidence" value="ECO:0007669"/>
    <property type="project" value="InterPro"/>
</dbReference>
<feature type="domain" description="GED" evidence="4">
    <location>
        <begin position="832"/>
        <end position="925"/>
    </location>
</feature>
<keyword evidence="1" id="KW-0547">Nucleotide-binding</keyword>
<evidence type="ECO:0000256" key="1">
    <source>
        <dbReference type="ARBA" id="ARBA00022741"/>
    </source>
</evidence>
<dbReference type="RefSeq" id="XP_001881708.1">
    <property type="nucleotide sequence ID" value="XM_001881673.1"/>
</dbReference>
<dbReference type="InterPro" id="IPR022812">
    <property type="entry name" value="Dynamin"/>
</dbReference>
<dbReference type="PROSITE" id="PS51718">
    <property type="entry name" value="G_DYNAMIN_2"/>
    <property type="match status" value="1"/>
</dbReference>
<feature type="domain" description="Dynamin-type G" evidence="5">
    <location>
        <begin position="154"/>
        <end position="468"/>
    </location>
</feature>
<dbReference type="SUPFAM" id="SSF52540">
    <property type="entry name" value="P-loop containing nucleoside triphosphate hydrolases"/>
    <property type="match status" value="1"/>
</dbReference>
<dbReference type="GO" id="GO:0048312">
    <property type="term" value="P:intracellular distribution of mitochondria"/>
    <property type="evidence" value="ECO:0007669"/>
    <property type="project" value="TreeGrafter"/>
</dbReference>
<dbReference type="KEGG" id="lbc:LACBIDRAFT_298267"/>
<dbReference type="PRINTS" id="PR00195">
    <property type="entry name" value="DYNAMIN"/>
</dbReference>
<sequence length="925" mass="101605">MPENDASSSDTDDCNAESSRMQESDASSSETEDVPQPAPVAKKSASVAQSTPAAAARTVKSLPARVSGQAVPPQTQKTRPANVNGAPATPSQQNGASAIKPPANGNSTPNKPAVNGGTSAQNDSVGLSNAQLSQGRRQMLDLVNRLHSTGVQVDIDLPQIAVIGSQSAGKSSLIESISGITLPRAAGTCTRCPTECRLSRASTPWQCTVSLRFITDNKGQPLGQARNEVFGSTIYDKAEVEGRIRRAQRAILNPKKSRKTFLLEGDEEEEGEGKGKGEELSFSMNCVSLQISGPDVADLSFCDLPGLIASVSSTHGHANDISLVESLVTSYIKKPSCIILLTVACETDFENQGAHRLAKQYDPEGRRTIGVLTKPDRIPLGEESNWLPFIRNEKETLENNWYCVKQPSSNDLKHHITWSDARKREDDFFSMTEPWCGLDSVYQRYLRTGNLVERLSSLLSDLIAKRLPKIQDELEKSIHKAQSSLSLLPKAPSSDPRNEILSLLHEFMTDVSRHVEGVPDEDGLLQAIRPAQERFRRAVRGTAPRFRPFERKFRGERGLKPAAFLSFEEGEGDVEEDEDEDDGEQMVQTTEGTGEGRKRKHGDVVGHDAIYIDEVYERAHRELPGNYPFVVQSSFINSIIKEWREPAIILCKTIHATIMEHCKKLVKAHFGEFGQGALEQRVKAIIQKHINDCLQRTEDKVDWLLELEDKPFSLNNHYLADYKAKFLSYYKGARERDEQSALMKAIQAYNNTSSSNSNSNSFSFSSTPGNGFSFAAPAAATADPFPPLQSSFAPPAQTGMAKVLAGLAELGVVGVKPEDIPKLLPPDKMEPALVIMADVRAYFQVAYKRFVDNVPLAIDHELVRGVERGLLSTLYTSLGVNSEDGTRISKELAQESSGVAHRRAELGKKLERLRIASEELFRIGV</sequence>
<dbReference type="Pfam" id="PF00350">
    <property type="entry name" value="Dynamin_N"/>
    <property type="match status" value="1"/>
</dbReference>
<dbReference type="HOGENOM" id="CLU_008964_4_1_1"/>
<feature type="compositionally biased region" description="Polar residues" evidence="3">
    <location>
        <begin position="104"/>
        <end position="125"/>
    </location>
</feature>
<dbReference type="Pfam" id="PF02212">
    <property type="entry name" value="GED"/>
    <property type="match status" value="1"/>
</dbReference>
<dbReference type="Proteomes" id="UP000001194">
    <property type="component" value="Unassembled WGS sequence"/>
</dbReference>